<evidence type="ECO:0000313" key="4">
    <source>
        <dbReference type="Proteomes" id="UP000644610"/>
    </source>
</evidence>
<dbReference type="GO" id="GO:0042602">
    <property type="term" value="F:riboflavin reductase (NADPH) activity"/>
    <property type="evidence" value="ECO:0007669"/>
    <property type="project" value="TreeGrafter"/>
</dbReference>
<protein>
    <submittedName>
        <fullName evidence="3">Reductase</fullName>
    </submittedName>
</protein>
<dbReference type="InterPro" id="IPR002563">
    <property type="entry name" value="Flavin_Rdtase-like_dom"/>
</dbReference>
<feature type="domain" description="Flavin reductase like" evidence="2">
    <location>
        <begin position="6"/>
        <end position="155"/>
    </location>
</feature>
<dbReference type="GO" id="GO:0010181">
    <property type="term" value="F:FMN binding"/>
    <property type="evidence" value="ECO:0007669"/>
    <property type="project" value="InterPro"/>
</dbReference>
<dbReference type="InterPro" id="IPR012349">
    <property type="entry name" value="Split_barrel_FMN-bd"/>
</dbReference>
<evidence type="ECO:0000313" key="3">
    <source>
        <dbReference type="EMBL" id="GII47501.1"/>
    </source>
</evidence>
<dbReference type="PANTHER" id="PTHR30466:SF1">
    <property type="entry name" value="FMN REDUCTASE (NADH) RUTF"/>
    <property type="match status" value="1"/>
</dbReference>
<dbReference type="SUPFAM" id="SSF50475">
    <property type="entry name" value="FMN-binding split barrel"/>
    <property type="match status" value="1"/>
</dbReference>
<accession>A0A8J3UN83</accession>
<dbReference type="AlphaFoldDB" id="A0A8J3UN83"/>
<dbReference type="Gene3D" id="2.30.110.10">
    <property type="entry name" value="Electron Transport, Fmn-binding Protein, Chain A"/>
    <property type="match status" value="1"/>
</dbReference>
<dbReference type="Pfam" id="PF01613">
    <property type="entry name" value="Flavin_Reduct"/>
    <property type="match status" value="1"/>
</dbReference>
<reference evidence="3" key="1">
    <citation type="submission" date="2021-01" db="EMBL/GenBank/DDBJ databases">
        <title>Whole genome shotgun sequence of Planotetraspora silvatica NBRC 100141.</title>
        <authorList>
            <person name="Komaki H."/>
            <person name="Tamura T."/>
        </authorList>
    </citation>
    <scope>NUCLEOTIDE SEQUENCE</scope>
    <source>
        <strain evidence="3">NBRC 100141</strain>
    </source>
</reference>
<name>A0A8J3UN83_9ACTN</name>
<organism evidence="3 4">
    <name type="scientific">Planotetraspora silvatica</name>
    <dbReference type="NCBI Taxonomy" id="234614"/>
    <lineage>
        <taxon>Bacteria</taxon>
        <taxon>Bacillati</taxon>
        <taxon>Actinomycetota</taxon>
        <taxon>Actinomycetes</taxon>
        <taxon>Streptosporangiales</taxon>
        <taxon>Streptosporangiaceae</taxon>
        <taxon>Planotetraspora</taxon>
    </lineage>
</organism>
<dbReference type="Proteomes" id="UP000644610">
    <property type="component" value="Unassembled WGS sequence"/>
</dbReference>
<comment type="caution">
    <text evidence="3">The sequence shown here is derived from an EMBL/GenBank/DDBJ whole genome shotgun (WGS) entry which is preliminary data.</text>
</comment>
<dbReference type="InterPro" id="IPR050268">
    <property type="entry name" value="NADH-dep_flavin_reductase"/>
</dbReference>
<keyword evidence="4" id="KW-1185">Reference proteome</keyword>
<sequence length="165" mass="17272">MFTEAMGQVPAGVGVVTVKDGRDDLGTTVATLLSVSLAPPLVLVSLDSSSYLTEVLLRNDRWAASLLADGQQAIASRFATPGRPSARLLLASTPHHRGDHSEALVIDGGVTALEVETTRVVPAGDHTLFIGQVLGVAYVDVSKAPLVRLRGRYRPVPGIKAAPEA</sequence>
<gene>
    <name evidence="3" type="ORF">Psi02_39250</name>
</gene>
<evidence type="ECO:0000259" key="2">
    <source>
        <dbReference type="SMART" id="SM00903"/>
    </source>
</evidence>
<dbReference type="EMBL" id="BOOQ01000026">
    <property type="protein sequence ID" value="GII47501.1"/>
    <property type="molecule type" value="Genomic_DNA"/>
</dbReference>
<evidence type="ECO:0000256" key="1">
    <source>
        <dbReference type="ARBA" id="ARBA00023002"/>
    </source>
</evidence>
<dbReference type="SMART" id="SM00903">
    <property type="entry name" value="Flavin_Reduct"/>
    <property type="match status" value="1"/>
</dbReference>
<proteinExistence type="predicted"/>
<dbReference type="GO" id="GO:0006208">
    <property type="term" value="P:pyrimidine nucleobase catabolic process"/>
    <property type="evidence" value="ECO:0007669"/>
    <property type="project" value="TreeGrafter"/>
</dbReference>
<dbReference type="PANTHER" id="PTHR30466">
    <property type="entry name" value="FLAVIN REDUCTASE"/>
    <property type="match status" value="1"/>
</dbReference>
<keyword evidence="1" id="KW-0560">Oxidoreductase</keyword>